<organism evidence="4">
    <name type="scientific">Soboliphyme baturini</name>
    <dbReference type="NCBI Taxonomy" id="241478"/>
    <lineage>
        <taxon>Eukaryota</taxon>
        <taxon>Metazoa</taxon>
        <taxon>Ecdysozoa</taxon>
        <taxon>Nematoda</taxon>
        <taxon>Enoplea</taxon>
        <taxon>Dorylaimia</taxon>
        <taxon>Dioctophymatida</taxon>
        <taxon>Dioctophymatoidea</taxon>
        <taxon>Soboliphymatidae</taxon>
        <taxon>Soboliphyme</taxon>
    </lineage>
</organism>
<evidence type="ECO:0000313" key="4">
    <source>
        <dbReference type="WBParaSite" id="SBAD_0000481501-mRNA-1"/>
    </source>
</evidence>
<protein>
    <submittedName>
        <fullName evidence="4">RRM domain-containing protein</fullName>
    </submittedName>
</protein>
<feature type="region of interest" description="Disordered" evidence="1">
    <location>
        <begin position="654"/>
        <end position="678"/>
    </location>
</feature>
<evidence type="ECO:0000313" key="2">
    <source>
        <dbReference type="EMBL" id="VDP04974.1"/>
    </source>
</evidence>
<evidence type="ECO:0000256" key="1">
    <source>
        <dbReference type="SAM" id="MobiDB-lite"/>
    </source>
</evidence>
<dbReference type="WBParaSite" id="SBAD_0000481501-mRNA-1">
    <property type="protein sequence ID" value="SBAD_0000481501-mRNA-1"/>
    <property type="gene ID" value="SBAD_0000481501"/>
</dbReference>
<feature type="compositionally biased region" description="Polar residues" evidence="1">
    <location>
        <begin position="109"/>
        <end position="123"/>
    </location>
</feature>
<dbReference type="Proteomes" id="UP000270296">
    <property type="component" value="Unassembled WGS sequence"/>
</dbReference>
<feature type="region of interest" description="Disordered" evidence="1">
    <location>
        <begin position="1"/>
        <end position="26"/>
    </location>
</feature>
<keyword evidence="3" id="KW-1185">Reference proteome</keyword>
<feature type="region of interest" description="Disordered" evidence="1">
    <location>
        <begin position="78"/>
        <end position="138"/>
    </location>
</feature>
<sequence>MVWNNPYPKKTAQPDKGTTLWGDPNAQGEIHRWKSCSDDLMPSVIQTELPLSPPPTLMSGVSSNSSIALTSTSGQAAASSSSAANSNSVWKDSPIAPQPLKMSSGGVGSWNSSAEKQSPVQGPTSTSASTTTTAISGNGLTSNSVAATSCQSVTSPDCKNWLDTTGKHTSSVYSSTSQWNEAVTGGDSSKQQLTQQIADQLCAAVRAGLVDMSILHHPLPQETLLKLNHLLQFIPKLEKTRAEIQKLQQKMPLNVAQQNELQRYLLEMHQLKSSIQNLKMQISAQTNFPGVNLRSPGGTSMGPDSCYLTDTFNQSKLLQWKQSLGATGSSNEVVTDRNKLNASASVPNLENLENVLVNLNLGAVKDPWSMKRGSVLEWPQELQTKGCRNGGSNTNGGNFTVDPLNADSDISGGGFASGFDEGPPEFRPGQKWEWKDPKEVADDPNATPEFSTLTSTGFMNNCVPSFPFNASFMGMPNAGGGGRSSYESKQHPMCQNIGGCGDSWGTRGSRPHPQMHQSLTRYPFSSASSSVASSFVPFNNRSCANQWIVLLNLNQVDEQTLQLIFSRIGSINAFFYPPGAGFAAVRFKDVIAEKVFSRVQQEFAPIGVTVQLAKDGEVERLIQSFANQRQPQQQQPSSGYGHAAAAHVSHNMMWELPPPHSGQWPGNSGPPPPPFTGPPGIPLADPIALMHHGVGPIFNDGLYSTDRQPTFS</sequence>
<feature type="compositionally biased region" description="Low complexity" evidence="1">
    <location>
        <begin position="124"/>
        <end position="134"/>
    </location>
</feature>
<dbReference type="EMBL" id="UZAM01008440">
    <property type="protein sequence ID" value="VDP04974.1"/>
    <property type="molecule type" value="Genomic_DNA"/>
</dbReference>
<gene>
    <name evidence="2" type="ORF">SBAD_LOCUS4620</name>
</gene>
<reference evidence="4" key="1">
    <citation type="submission" date="2016-06" db="UniProtKB">
        <authorList>
            <consortium name="WormBaseParasite"/>
        </authorList>
    </citation>
    <scope>IDENTIFICATION</scope>
</reference>
<feature type="compositionally biased region" description="Low complexity" evidence="1">
    <location>
        <begin position="78"/>
        <end position="88"/>
    </location>
</feature>
<dbReference type="OrthoDB" id="5919166at2759"/>
<feature type="compositionally biased region" description="Pro residues" evidence="1">
    <location>
        <begin position="668"/>
        <end position="678"/>
    </location>
</feature>
<dbReference type="AlphaFoldDB" id="A0A183ILX4"/>
<proteinExistence type="predicted"/>
<accession>A0A183ILX4</accession>
<reference evidence="2 3" key="2">
    <citation type="submission" date="2018-11" db="EMBL/GenBank/DDBJ databases">
        <authorList>
            <consortium name="Pathogen Informatics"/>
        </authorList>
    </citation>
    <scope>NUCLEOTIDE SEQUENCE [LARGE SCALE GENOMIC DNA]</scope>
</reference>
<evidence type="ECO:0000313" key="3">
    <source>
        <dbReference type="Proteomes" id="UP000270296"/>
    </source>
</evidence>
<name>A0A183ILX4_9BILA</name>